<dbReference type="HOGENOM" id="CLU_098232_0_0_9"/>
<feature type="transmembrane region" description="Helical" evidence="1">
    <location>
        <begin position="186"/>
        <end position="206"/>
    </location>
</feature>
<sequence length="216" mass="23228">MSDERGVVARTKSKAYGFDHRIPLLLLRISSFVAKGNCKGGFYMSIFNKTKTLTLAALFVAIAVVLSFFKVPLTPLIELRFGALPIAAAGALLGPVVGPVVGAVSDILGYMVRPTGPFFPGFTLSAALSGLLYGLMLHRETTLKRVVAAQAIKTVIVNFLLNSLWLSMLYGNAFTAVIAARTVKELVMFPINTMLLVLVLRAVTAVRLTGGEQRAR</sequence>
<feature type="transmembrane region" description="Helical" evidence="1">
    <location>
        <begin position="52"/>
        <end position="69"/>
    </location>
</feature>
<evidence type="ECO:0000256" key="1">
    <source>
        <dbReference type="SAM" id="Phobius"/>
    </source>
</evidence>
<accession>E6MIS0</accession>
<dbReference type="EMBL" id="AEQN01000023">
    <property type="protein sequence ID" value="EFV01166.1"/>
    <property type="molecule type" value="Genomic_DNA"/>
</dbReference>
<keyword evidence="3" id="KW-1185">Reference proteome</keyword>
<keyword evidence="1" id="KW-0472">Membrane</keyword>
<dbReference type="GO" id="GO:0022857">
    <property type="term" value="F:transmembrane transporter activity"/>
    <property type="evidence" value="ECO:0007669"/>
    <property type="project" value="InterPro"/>
</dbReference>
<feature type="transmembrane region" description="Helical" evidence="1">
    <location>
        <begin position="81"/>
        <end position="105"/>
    </location>
</feature>
<evidence type="ECO:0000313" key="2">
    <source>
        <dbReference type="EMBL" id="EFV01166.1"/>
    </source>
</evidence>
<dbReference type="STRING" id="887929.HMP0721_1905"/>
<reference evidence="2 3" key="1">
    <citation type="submission" date="2010-12" db="EMBL/GenBank/DDBJ databases">
        <authorList>
            <person name="Muzny D."/>
            <person name="Qin X."/>
            <person name="Deng J."/>
            <person name="Jiang H."/>
            <person name="Liu Y."/>
            <person name="Qu J."/>
            <person name="Song X.-Z."/>
            <person name="Zhang L."/>
            <person name="Thornton R."/>
            <person name="Coyle M."/>
            <person name="Francisco L."/>
            <person name="Jackson L."/>
            <person name="Javaid M."/>
            <person name="Korchina V."/>
            <person name="Kovar C."/>
            <person name="Mata R."/>
            <person name="Mathew T."/>
            <person name="Ngo R."/>
            <person name="Nguyen L."/>
            <person name="Nguyen N."/>
            <person name="Okwuonu G."/>
            <person name="Ongeri F."/>
            <person name="Pham C."/>
            <person name="Simmons D."/>
            <person name="Wilczek-Boney K."/>
            <person name="Hale W."/>
            <person name="Jakkamsetti A."/>
            <person name="Pham P."/>
            <person name="Ruth R."/>
            <person name="San Lucas F."/>
            <person name="Warren J."/>
            <person name="Zhang J."/>
            <person name="Zhao Z."/>
            <person name="Zhou C."/>
            <person name="Zhu D."/>
            <person name="Lee S."/>
            <person name="Bess C."/>
            <person name="Blankenburg K."/>
            <person name="Forbes L."/>
            <person name="Fu Q."/>
            <person name="Gubbala S."/>
            <person name="Hirani K."/>
            <person name="Jayaseelan J.C."/>
            <person name="Lara F."/>
            <person name="Munidasa M."/>
            <person name="Palculict T."/>
            <person name="Patil S."/>
            <person name="Pu L.-L."/>
            <person name="Saada N."/>
            <person name="Tang L."/>
            <person name="Weissenberger G."/>
            <person name="Zhu Y."/>
            <person name="Hemphill L."/>
            <person name="Shang Y."/>
            <person name="Youmans B."/>
            <person name="Ayvaz T."/>
            <person name="Ross M."/>
            <person name="Santibanez J."/>
            <person name="Aqrawi P."/>
            <person name="Gross S."/>
            <person name="Joshi V."/>
            <person name="Fowler G."/>
            <person name="Nazareth L."/>
            <person name="Reid J."/>
            <person name="Worley K."/>
            <person name="Petrosino J."/>
            <person name="Highlander S."/>
            <person name="Gibbs R."/>
        </authorList>
    </citation>
    <scope>NUCLEOTIDE SEQUENCE [LARGE SCALE GENOMIC DNA]</scope>
    <source>
        <strain evidence="2 3">ATCC 23263</strain>
    </source>
</reference>
<feature type="transmembrane region" description="Helical" evidence="1">
    <location>
        <begin position="155"/>
        <end position="180"/>
    </location>
</feature>
<dbReference type="Proteomes" id="UP000004754">
    <property type="component" value="Unassembled WGS sequence"/>
</dbReference>
<protein>
    <recommendedName>
        <fullName evidence="4">Folate transporter FolT</fullName>
    </recommendedName>
</protein>
<evidence type="ECO:0000313" key="3">
    <source>
        <dbReference type="Proteomes" id="UP000004754"/>
    </source>
</evidence>
<dbReference type="InterPro" id="IPR024529">
    <property type="entry name" value="ECF_trnsprt_substrate-spec"/>
</dbReference>
<organism evidence="2 3">
    <name type="scientific">Pseudoramibacter alactolyticus ATCC 23263</name>
    <dbReference type="NCBI Taxonomy" id="887929"/>
    <lineage>
        <taxon>Bacteria</taxon>
        <taxon>Bacillati</taxon>
        <taxon>Bacillota</taxon>
        <taxon>Clostridia</taxon>
        <taxon>Eubacteriales</taxon>
        <taxon>Eubacteriaceae</taxon>
        <taxon>Pseudoramibacter</taxon>
    </lineage>
</organism>
<dbReference type="eggNOG" id="COG3275">
    <property type="taxonomic scope" value="Bacteria"/>
</dbReference>
<gene>
    <name evidence="2" type="ORF">HMP0721_1905</name>
</gene>
<name>E6MIS0_9FIRM</name>
<dbReference type="NCBIfam" id="TIGR04518">
    <property type="entry name" value="ECF_S_folT_fam"/>
    <property type="match status" value="1"/>
</dbReference>
<dbReference type="AlphaFoldDB" id="E6MIS0"/>
<dbReference type="InterPro" id="IPR030949">
    <property type="entry name" value="ECF_S_folate_fam"/>
</dbReference>
<proteinExistence type="predicted"/>
<keyword evidence="1" id="KW-1133">Transmembrane helix</keyword>
<feature type="transmembrane region" description="Helical" evidence="1">
    <location>
        <begin position="117"/>
        <end position="135"/>
    </location>
</feature>
<dbReference type="Gene3D" id="1.10.1760.20">
    <property type="match status" value="1"/>
</dbReference>
<dbReference type="Pfam" id="PF12822">
    <property type="entry name" value="ECF_trnsprt"/>
    <property type="match status" value="1"/>
</dbReference>
<keyword evidence="1" id="KW-0812">Transmembrane</keyword>
<evidence type="ECO:0008006" key="4">
    <source>
        <dbReference type="Google" id="ProtNLM"/>
    </source>
</evidence>
<comment type="caution">
    <text evidence="2">The sequence shown here is derived from an EMBL/GenBank/DDBJ whole genome shotgun (WGS) entry which is preliminary data.</text>
</comment>